<dbReference type="EMBL" id="GBXM01021067">
    <property type="protein sequence ID" value="JAH87510.1"/>
    <property type="molecule type" value="Transcribed_RNA"/>
</dbReference>
<keyword evidence="1" id="KW-0812">Transmembrane</keyword>
<feature type="transmembrane region" description="Helical" evidence="1">
    <location>
        <begin position="20"/>
        <end position="41"/>
    </location>
</feature>
<keyword evidence="1" id="KW-1133">Transmembrane helix</keyword>
<name>A0A0E9WD54_ANGAN</name>
<keyword evidence="1" id="KW-0472">Membrane</keyword>
<dbReference type="AlphaFoldDB" id="A0A0E9WD54"/>
<accession>A0A0E9WD54</accession>
<evidence type="ECO:0000256" key="1">
    <source>
        <dbReference type="SAM" id="Phobius"/>
    </source>
</evidence>
<protein>
    <submittedName>
        <fullName evidence="2">Uncharacterized protein</fullName>
    </submittedName>
</protein>
<proteinExistence type="predicted"/>
<reference evidence="2" key="2">
    <citation type="journal article" date="2015" name="Fish Shellfish Immunol.">
        <title>Early steps in the European eel (Anguilla anguilla)-Vibrio vulnificus interaction in the gills: Role of the RtxA13 toxin.</title>
        <authorList>
            <person name="Callol A."/>
            <person name="Pajuelo D."/>
            <person name="Ebbesson L."/>
            <person name="Teles M."/>
            <person name="MacKenzie S."/>
            <person name="Amaro C."/>
        </authorList>
    </citation>
    <scope>NUCLEOTIDE SEQUENCE</scope>
</reference>
<sequence length="42" mass="5072">MRGHFKIIAKRLIYFNFMYYIRFSVGQKLTYTFLLVFGGIAF</sequence>
<organism evidence="2">
    <name type="scientific">Anguilla anguilla</name>
    <name type="common">European freshwater eel</name>
    <name type="synonym">Muraena anguilla</name>
    <dbReference type="NCBI Taxonomy" id="7936"/>
    <lineage>
        <taxon>Eukaryota</taxon>
        <taxon>Metazoa</taxon>
        <taxon>Chordata</taxon>
        <taxon>Craniata</taxon>
        <taxon>Vertebrata</taxon>
        <taxon>Euteleostomi</taxon>
        <taxon>Actinopterygii</taxon>
        <taxon>Neopterygii</taxon>
        <taxon>Teleostei</taxon>
        <taxon>Anguilliformes</taxon>
        <taxon>Anguillidae</taxon>
        <taxon>Anguilla</taxon>
    </lineage>
</organism>
<reference evidence="2" key="1">
    <citation type="submission" date="2014-11" db="EMBL/GenBank/DDBJ databases">
        <authorList>
            <person name="Amaro Gonzalez C."/>
        </authorList>
    </citation>
    <scope>NUCLEOTIDE SEQUENCE</scope>
</reference>
<evidence type="ECO:0000313" key="2">
    <source>
        <dbReference type="EMBL" id="JAH87510.1"/>
    </source>
</evidence>